<gene>
    <name evidence="1" type="primary">exc2</name>
    <name evidence="1" type="ORF">ID854_18895</name>
</gene>
<dbReference type="Proteomes" id="UP001193920">
    <property type="component" value="Unassembled WGS sequence"/>
</dbReference>
<evidence type="ECO:0000313" key="1">
    <source>
        <dbReference type="EMBL" id="MBD2802453.1"/>
    </source>
</evidence>
<sequence>MVGCTQPKSSAERHARQFIYATQGDHVPYFRTSVSRSARLLFLF</sequence>
<accession>A0AAW3Z215</accession>
<comment type="caution">
    <text evidence="1">The sequence shown here is derived from an EMBL/GenBank/DDBJ whole genome shotgun (WGS) entry which is preliminary data.</text>
</comment>
<reference evidence="1" key="2">
    <citation type="journal article" date="2024" name="Toxins">
        <title>Genome Sequence Analysis of Native Xenorhabdus Strains Isolated from Entomopathogenic Nematodes in Argentina.</title>
        <authorList>
            <person name="Palma L."/>
            <person name="Frizzo L."/>
            <person name="Kaiser S."/>
            <person name="Berry C."/>
            <person name="Caballero P."/>
            <person name="Bode H.B."/>
            <person name="Del Valle E.E."/>
        </authorList>
    </citation>
    <scope>NUCLEOTIDE SEQUENCE</scope>
    <source>
        <strain evidence="1">M</strain>
    </source>
</reference>
<dbReference type="EMBL" id="JACXBF010000501">
    <property type="protein sequence ID" value="MBD2802453.1"/>
    <property type="molecule type" value="Genomic_DNA"/>
</dbReference>
<organism evidence="1">
    <name type="scientific">Xenorhabdus szentirmaii</name>
    <dbReference type="NCBI Taxonomy" id="290112"/>
    <lineage>
        <taxon>Bacteria</taxon>
        <taxon>Pseudomonadati</taxon>
        <taxon>Pseudomonadota</taxon>
        <taxon>Gammaproteobacteria</taxon>
        <taxon>Enterobacterales</taxon>
        <taxon>Morganellaceae</taxon>
        <taxon>Xenorhabdus</taxon>
    </lineage>
</organism>
<reference evidence="1" key="1">
    <citation type="submission" date="2020-09" db="EMBL/GenBank/DDBJ databases">
        <authorList>
            <person name="Palma L."/>
            <person name="Caballero P."/>
            <person name="Berry C."/>
            <person name="Del Valle E."/>
        </authorList>
    </citation>
    <scope>NUCLEOTIDE SEQUENCE</scope>
    <source>
        <strain evidence="1">M</strain>
    </source>
</reference>
<proteinExistence type="predicted"/>
<dbReference type="GeneID" id="97127226"/>
<dbReference type="NCBIfam" id="NF033828">
    <property type="entry name" value="entry_exc2_fam"/>
    <property type="match status" value="1"/>
</dbReference>
<protein>
    <submittedName>
        <fullName evidence="1">Exc2 family lipoprotein</fullName>
    </submittedName>
</protein>
<dbReference type="RefSeq" id="WP_141557229.1">
    <property type="nucleotide sequence ID" value="NZ_CAWNPE010000001.1"/>
</dbReference>
<name>A0AAW3Z215_9GAMM</name>
<dbReference type="AlphaFoldDB" id="A0AAW3Z215"/>
<keyword evidence="1" id="KW-0449">Lipoprotein</keyword>